<feature type="region of interest" description="Disordered" evidence="1">
    <location>
        <begin position="1"/>
        <end position="45"/>
    </location>
</feature>
<protein>
    <submittedName>
        <fullName evidence="2">Uncharacterized protein</fullName>
    </submittedName>
</protein>
<dbReference type="AlphaFoldDB" id="A0AAV3P515"/>
<reference evidence="2 3" key="1">
    <citation type="submission" date="2024-01" db="EMBL/GenBank/DDBJ databases">
        <title>The complete chloroplast genome sequence of Lithospermum erythrorhizon: insights into the phylogenetic relationship among Boraginaceae species and the maternal lineages of purple gromwells.</title>
        <authorList>
            <person name="Okada T."/>
            <person name="Watanabe K."/>
        </authorList>
    </citation>
    <scope>NUCLEOTIDE SEQUENCE [LARGE SCALE GENOMIC DNA]</scope>
</reference>
<evidence type="ECO:0000313" key="3">
    <source>
        <dbReference type="Proteomes" id="UP001454036"/>
    </source>
</evidence>
<proteinExistence type="predicted"/>
<dbReference type="Proteomes" id="UP001454036">
    <property type="component" value="Unassembled WGS sequence"/>
</dbReference>
<evidence type="ECO:0000256" key="1">
    <source>
        <dbReference type="SAM" id="MobiDB-lite"/>
    </source>
</evidence>
<keyword evidence="3" id="KW-1185">Reference proteome</keyword>
<accession>A0AAV3P515</accession>
<evidence type="ECO:0000313" key="2">
    <source>
        <dbReference type="EMBL" id="GAA0145851.1"/>
    </source>
</evidence>
<organism evidence="2 3">
    <name type="scientific">Lithospermum erythrorhizon</name>
    <name type="common">Purple gromwell</name>
    <name type="synonym">Lithospermum officinale var. erythrorhizon</name>
    <dbReference type="NCBI Taxonomy" id="34254"/>
    <lineage>
        <taxon>Eukaryota</taxon>
        <taxon>Viridiplantae</taxon>
        <taxon>Streptophyta</taxon>
        <taxon>Embryophyta</taxon>
        <taxon>Tracheophyta</taxon>
        <taxon>Spermatophyta</taxon>
        <taxon>Magnoliopsida</taxon>
        <taxon>eudicotyledons</taxon>
        <taxon>Gunneridae</taxon>
        <taxon>Pentapetalae</taxon>
        <taxon>asterids</taxon>
        <taxon>lamiids</taxon>
        <taxon>Boraginales</taxon>
        <taxon>Boraginaceae</taxon>
        <taxon>Boraginoideae</taxon>
        <taxon>Lithospermeae</taxon>
        <taxon>Lithospermum</taxon>
    </lineage>
</organism>
<comment type="caution">
    <text evidence="2">The sequence shown here is derived from an EMBL/GenBank/DDBJ whole genome shotgun (WGS) entry which is preliminary data.</text>
</comment>
<dbReference type="EMBL" id="BAABME010016410">
    <property type="protein sequence ID" value="GAA0145851.1"/>
    <property type="molecule type" value="Genomic_DNA"/>
</dbReference>
<sequence length="74" mass="8260">MLGSPGQHKRSVDHLQSVRCINPNNSENKERKGQPTPVGPHKQFFLSKRGPLPLKLLVELGMEKKCLTLDAEIS</sequence>
<gene>
    <name evidence="2" type="ORF">LIER_36207</name>
</gene>
<name>A0AAV3P515_LITER</name>